<protein>
    <submittedName>
        <fullName evidence="3">Rhodanese-like domain-containing protein</fullName>
    </submittedName>
</protein>
<comment type="caution">
    <text evidence="3">The sequence shown here is derived from an EMBL/GenBank/DDBJ whole genome shotgun (WGS) entry which is preliminary data.</text>
</comment>
<dbReference type="PROSITE" id="PS50206">
    <property type="entry name" value="RHODANESE_3"/>
    <property type="match status" value="1"/>
</dbReference>
<dbReference type="Gene3D" id="3.40.250.10">
    <property type="entry name" value="Rhodanese-like domain"/>
    <property type="match status" value="1"/>
</dbReference>
<dbReference type="PANTHER" id="PTHR43031:SF18">
    <property type="entry name" value="RHODANESE-RELATED SULFURTRANSFERASES"/>
    <property type="match status" value="1"/>
</dbReference>
<feature type="transmembrane region" description="Helical" evidence="1">
    <location>
        <begin position="12"/>
        <end position="30"/>
    </location>
</feature>
<dbReference type="CDD" id="cd00158">
    <property type="entry name" value="RHOD"/>
    <property type="match status" value="1"/>
</dbReference>
<feature type="domain" description="Rhodanese" evidence="2">
    <location>
        <begin position="50"/>
        <end position="141"/>
    </location>
</feature>
<dbReference type="PANTHER" id="PTHR43031">
    <property type="entry name" value="FAD-DEPENDENT OXIDOREDUCTASE"/>
    <property type="match status" value="1"/>
</dbReference>
<accession>A0ABP8QLA5</accession>
<organism evidence="3 4">
    <name type="scientific">Pseudaeromonas paramecii</name>
    <dbReference type="NCBI Taxonomy" id="2138166"/>
    <lineage>
        <taxon>Bacteria</taxon>
        <taxon>Pseudomonadati</taxon>
        <taxon>Pseudomonadota</taxon>
        <taxon>Gammaproteobacteria</taxon>
        <taxon>Aeromonadales</taxon>
        <taxon>Aeromonadaceae</taxon>
        <taxon>Pseudaeromonas</taxon>
    </lineage>
</organism>
<dbReference type="RefSeq" id="WP_345014896.1">
    <property type="nucleotide sequence ID" value="NZ_BAABFC010000029.1"/>
</dbReference>
<keyword evidence="1" id="KW-0472">Membrane</keyword>
<dbReference type="SUPFAM" id="SSF52821">
    <property type="entry name" value="Rhodanese/Cell cycle control phosphatase"/>
    <property type="match status" value="1"/>
</dbReference>
<sequence length="143" mass="15744">MQEYIDFIVRNPLLAAAWLGLLVALFYTTIKAKFSPVKAVNSQGATLLINRQQAVVVDVRNQDEYAKGHIAGSHHVPVSQIDGNNLTLIEKFKENPIIVVCESGMRAGPAAAKLSKAGFKQVFLLRGGLADWRSENMPLTKKR</sequence>
<dbReference type="EMBL" id="BAABFC010000029">
    <property type="protein sequence ID" value="GAA4504172.1"/>
    <property type="molecule type" value="Genomic_DNA"/>
</dbReference>
<keyword evidence="1" id="KW-1133">Transmembrane helix</keyword>
<name>A0ABP8QLA5_9GAMM</name>
<evidence type="ECO:0000313" key="4">
    <source>
        <dbReference type="Proteomes" id="UP001501321"/>
    </source>
</evidence>
<dbReference type="SMART" id="SM00450">
    <property type="entry name" value="RHOD"/>
    <property type="match status" value="1"/>
</dbReference>
<gene>
    <name evidence="3" type="ORF">GCM10023095_31650</name>
</gene>
<dbReference type="InterPro" id="IPR050229">
    <property type="entry name" value="GlpE_sulfurtransferase"/>
</dbReference>
<evidence type="ECO:0000256" key="1">
    <source>
        <dbReference type="SAM" id="Phobius"/>
    </source>
</evidence>
<dbReference type="InterPro" id="IPR001763">
    <property type="entry name" value="Rhodanese-like_dom"/>
</dbReference>
<keyword evidence="4" id="KW-1185">Reference proteome</keyword>
<keyword evidence="1" id="KW-0812">Transmembrane</keyword>
<evidence type="ECO:0000259" key="2">
    <source>
        <dbReference type="PROSITE" id="PS50206"/>
    </source>
</evidence>
<reference evidence="4" key="1">
    <citation type="journal article" date="2019" name="Int. J. Syst. Evol. Microbiol.">
        <title>The Global Catalogue of Microorganisms (GCM) 10K type strain sequencing project: providing services to taxonomists for standard genome sequencing and annotation.</title>
        <authorList>
            <consortium name="The Broad Institute Genomics Platform"/>
            <consortium name="The Broad Institute Genome Sequencing Center for Infectious Disease"/>
            <person name="Wu L."/>
            <person name="Ma J."/>
        </authorList>
    </citation>
    <scope>NUCLEOTIDE SEQUENCE [LARGE SCALE GENOMIC DNA]</scope>
    <source>
        <strain evidence="4">JCM 32226</strain>
    </source>
</reference>
<evidence type="ECO:0000313" key="3">
    <source>
        <dbReference type="EMBL" id="GAA4504172.1"/>
    </source>
</evidence>
<dbReference type="InterPro" id="IPR036873">
    <property type="entry name" value="Rhodanese-like_dom_sf"/>
</dbReference>
<dbReference type="Proteomes" id="UP001501321">
    <property type="component" value="Unassembled WGS sequence"/>
</dbReference>
<dbReference type="Pfam" id="PF00581">
    <property type="entry name" value="Rhodanese"/>
    <property type="match status" value="1"/>
</dbReference>
<proteinExistence type="predicted"/>